<dbReference type="RefSeq" id="WP_379804822.1">
    <property type="nucleotide sequence ID" value="NZ_JBHUOL010000010.1"/>
</dbReference>
<sequence>MKNIFYTLFIGLFFSFSNAQTIVDMAGKRQNEHYENGTYYIKDINNYMLPYLGTWKYVDGNKEFRITLTKVTKHHVVYTDYNINHYIDGLRIQYQKYENGQLIYNSIVRQNPTGIIKEFRKLNMSFTDYERNNEIFPVDLLLIPLNNMGTPQYKLKFKLDKFERRNTYYEQHPNEPYFSVPDNIEMIKMN</sequence>
<dbReference type="InterPro" id="IPR046551">
    <property type="entry name" value="DUF6705"/>
</dbReference>
<keyword evidence="4" id="KW-1185">Reference proteome</keyword>
<name>A0ABW5Z6H6_9FLAO</name>
<protein>
    <submittedName>
        <fullName evidence="3">DUF6705 family protein</fullName>
    </submittedName>
</protein>
<proteinExistence type="predicted"/>
<dbReference type="Proteomes" id="UP001597549">
    <property type="component" value="Unassembled WGS sequence"/>
</dbReference>
<dbReference type="Pfam" id="PF20448">
    <property type="entry name" value="DUF6705"/>
    <property type="match status" value="1"/>
</dbReference>
<evidence type="ECO:0000313" key="3">
    <source>
        <dbReference type="EMBL" id="MFD2907940.1"/>
    </source>
</evidence>
<feature type="chain" id="PRO_5045891077" evidence="1">
    <location>
        <begin position="20"/>
        <end position="190"/>
    </location>
</feature>
<comment type="caution">
    <text evidence="3">The sequence shown here is derived from an EMBL/GenBank/DDBJ whole genome shotgun (WGS) entry which is preliminary data.</text>
</comment>
<evidence type="ECO:0000313" key="4">
    <source>
        <dbReference type="Proteomes" id="UP001597549"/>
    </source>
</evidence>
<reference evidence="4" key="1">
    <citation type="journal article" date="2019" name="Int. J. Syst. Evol. Microbiol.">
        <title>The Global Catalogue of Microorganisms (GCM) 10K type strain sequencing project: providing services to taxonomists for standard genome sequencing and annotation.</title>
        <authorList>
            <consortium name="The Broad Institute Genomics Platform"/>
            <consortium name="The Broad Institute Genome Sequencing Center for Infectious Disease"/>
            <person name="Wu L."/>
            <person name="Ma J."/>
        </authorList>
    </citation>
    <scope>NUCLEOTIDE SEQUENCE [LARGE SCALE GENOMIC DNA]</scope>
    <source>
        <strain evidence="4">KCTC 52644</strain>
    </source>
</reference>
<feature type="signal peptide" evidence="1">
    <location>
        <begin position="1"/>
        <end position="19"/>
    </location>
</feature>
<evidence type="ECO:0000256" key="1">
    <source>
        <dbReference type="SAM" id="SignalP"/>
    </source>
</evidence>
<organism evidence="3 4">
    <name type="scientific">Flavobacterium ardleyense</name>
    <dbReference type="NCBI Taxonomy" id="2038737"/>
    <lineage>
        <taxon>Bacteria</taxon>
        <taxon>Pseudomonadati</taxon>
        <taxon>Bacteroidota</taxon>
        <taxon>Flavobacteriia</taxon>
        <taxon>Flavobacteriales</taxon>
        <taxon>Flavobacteriaceae</taxon>
        <taxon>Flavobacterium</taxon>
    </lineage>
</organism>
<feature type="domain" description="DUF6705" evidence="2">
    <location>
        <begin position="1"/>
        <end position="110"/>
    </location>
</feature>
<evidence type="ECO:0000259" key="2">
    <source>
        <dbReference type="Pfam" id="PF20448"/>
    </source>
</evidence>
<dbReference type="EMBL" id="JBHUOL010000010">
    <property type="protein sequence ID" value="MFD2907940.1"/>
    <property type="molecule type" value="Genomic_DNA"/>
</dbReference>
<gene>
    <name evidence="3" type="ORF">ACFSX9_04255</name>
</gene>
<accession>A0ABW5Z6H6</accession>
<keyword evidence="1" id="KW-0732">Signal</keyword>